<feature type="transmembrane region" description="Helical" evidence="6">
    <location>
        <begin position="678"/>
        <end position="704"/>
    </location>
</feature>
<dbReference type="InterPro" id="IPR025857">
    <property type="entry name" value="MacB_PCD"/>
</dbReference>
<reference evidence="10" key="1">
    <citation type="submission" date="2016-10" db="EMBL/GenBank/DDBJ databases">
        <authorList>
            <person name="Varghese N."/>
            <person name="Submissions S."/>
        </authorList>
    </citation>
    <scope>NUCLEOTIDE SEQUENCE [LARGE SCALE GENOMIC DNA]</scope>
    <source>
        <strain evidence="10">DSM 17933</strain>
    </source>
</reference>
<keyword evidence="3 6" id="KW-0812">Transmembrane</keyword>
<dbReference type="PANTHER" id="PTHR30572:SF18">
    <property type="entry name" value="ABC-TYPE MACROLIDE FAMILY EXPORT SYSTEM PERMEASE COMPONENT 2"/>
    <property type="match status" value="1"/>
</dbReference>
<feature type="domain" description="ABC3 transporter permease C-terminal" evidence="7">
    <location>
        <begin position="682"/>
        <end position="794"/>
    </location>
</feature>
<accession>A0A1G7WBN4</accession>
<feature type="transmembrane region" description="Helical" evidence="6">
    <location>
        <begin position="27"/>
        <end position="49"/>
    </location>
</feature>
<evidence type="ECO:0000256" key="3">
    <source>
        <dbReference type="ARBA" id="ARBA00022692"/>
    </source>
</evidence>
<evidence type="ECO:0000256" key="5">
    <source>
        <dbReference type="ARBA" id="ARBA00023136"/>
    </source>
</evidence>
<evidence type="ECO:0000259" key="7">
    <source>
        <dbReference type="Pfam" id="PF02687"/>
    </source>
</evidence>
<name>A0A1G7WBN4_9SPHI</name>
<feature type="transmembrane region" description="Helical" evidence="6">
    <location>
        <begin position="293"/>
        <end position="315"/>
    </location>
</feature>
<evidence type="ECO:0000256" key="2">
    <source>
        <dbReference type="ARBA" id="ARBA00022475"/>
    </source>
</evidence>
<dbReference type="PANTHER" id="PTHR30572">
    <property type="entry name" value="MEMBRANE COMPONENT OF TRANSPORTER-RELATED"/>
    <property type="match status" value="1"/>
</dbReference>
<gene>
    <name evidence="9" type="ORF">SAMN05421827_109184</name>
</gene>
<keyword evidence="10" id="KW-1185">Reference proteome</keyword>
<dbReference type="GO" id="GO:0005886">
    <property type="term" value="C:plasma membrane"/>
    <property type="evidence" value="ECO:0007669"/>
    <property type="project" value="UniProtKB-SubCell"/>
</dbReference>
<dbReference type="Pfam" id="PF12704">
    <property type="entry name" value="MacB_PCD"/>
    <property type="match status" value="1"/>
</dbReference>
<evidence type="ECO:0000256" key="6">
    <source>
        <dbReference type="SAM" id="Phobius"/>
    </source>
</evidence>
<feature type="transmembrane region" description="Helical" evidence="6">
    <location>
        <begin position="731"/>
        <end position="750"/>
    </location>
</feature>
<evidence type="ECO:0000259" key="8">
    <source>
        <dbReference type="Pfam" id="PF12704"/>
    </source>
</evidence>
<evidence type="ECO:0000313" key="9">
    <source>
        <dbReference type="EMBL" id="SDG69368.1"/>
    </source>
</evidence>
<evidence type="ECO:0000313" key="10">
    <source>
        <dbReference type="Proteomes" id="UP000199643"/>
    </source>
</evidence>
<sequence>MPKFKSMFRLNLKIAIRNLTRNRSYTLINILGLSIGMTSCILIFIFIRFQLSYDTHFKNTDRIYRFVTDWKYNNFDDYSAGVPIPFAPAAKEELEGIEKIARISRNSGVVMVKNNDGTERFKAVRNVYFTESDLFDILSVKWLFGQAGQSLSQPNTVVLSEKTAKTFFGSAQLAIGKSFTFWNDIPLTVVGVFADLPESTSVPMDIMISFSTFYGSKNQDWDSVSSYNECFMLLKKGASMPLFEQSLERLNNKYLKQKKLAGNQKSRIQALADVHFSERYNNFADTAITKKEVYSLAIIGLFLIVTACINFINLATAQSVNRSKEVGVRKVMGAMRKQLVLQFLVETAAIATISMLLACIFSELLLPQLASLFKGQLNLSLFASPVIFVFLFFMVLTVSLLAGFYPAMIISGFSPALAIKNSVRLKSGNFNLRMVLIVVQFAITIVLIIATVVVVRQMQYVREKPLGFKKDAIVLINFPGDSASLAKQQMFREKLLHIPGVEMQSYFMRPPLSGQMNTTNFYVDGRENKDFEVRLSMSDEHYFDLFGLQFVAGMVYGKSDTANAYIANETFVKKIGISNAQLALGKVISQNGRTGPIVGVIKDFNDQSLQEKISPMVFYQEKKHYYCMAVKLNPKQLVEAMRNIETMWKSRFPNEVYSAKFIDDDINGYYESERITGLLFKIFAVVIMFISFIGLFGLISFVATQRTREMAIRKVLGATTVELIKMLNGSFVKMVFIANLVAWPLAYILANKWLSGFAYRTALSLWPFLLAMIASMLLTMVTVSFRSYRAAKANAVDALKYE</sequence>
<feature type="domain" description="ABC3 transporter permease C-terminal" evidence="7">
    <location>
        <begin position="298"/>
        <end position="415"/>
    </location>
</feature>
<keyword evidence="5 6" id="KW-0472">Membrane</keyword>
<organism evidence="9 10">
    <name type="scientific">Pedobacter terrae</name>
    <dbReference type="NCBI Taxonomy" id="405671"/>
    <lineage>
        <taxon>Bacteria</taxon>
        <taxon>Pseudomonadati</taxon>
        <taxon>Bacteroidota</taxon>
        <taxon>Sphingobacteriia</taxon>
        <taxon>Sphingobacteriales</taxon>
        <taxon>Sphingobacteriaceae</taxon>
        <taxon>Pedobacter</taxon>
    </lineage>
</organism>
<dbReference type="Proteomes" id="UP000199643">
    <property type="component" value="Unassembled WGS sequence"/>
</dbReference>
<protein>
    <submittedName>
        <fullName evidence="9">Duplicated orphan permease</fullName>
    </submittedName>
</protein>
<dbReference type="GO" id="GO:0022857">
    <property type="term" value="F:transmembrane transporter activity"/>
    <property type="evidence" value="ECO:0007669"/>
    <property type="project" value="TreeGrafter"/>
</dbReference>
<feature type="transmembrane region" description="Helical" evidence="6">
    <location>
        <begin position="762"/>
        <end position="783"/>
    </location>
</feature>
<keyword evidence="4 6" id="KW-1133">Transmembrane helix</keyword>
<keyword evidence="2" id="KW-1003">Cell membrane</keyword>
<evidence type="ECO:0000256" key="1">
    <source>
        <dbReference type="ARBA" id="ARBA00004651"/>
    </source>
</evidence>
<feature type="domain" description="MacB-like periplasmic core" evidence="8">
    <location>
        <begin position="26"/>
        <end position="249"/>
    </location>
</feature>
<feature type="transmembrane region" description="Helical" evidence="6">
    <location>
        <begin position="434"/>
        <end position="455"/>
    </location>
</feature>
<feature type="transmembrane region" description="Helical" evidence="6">
    <location>
        <begin position="386"/>
        <end position="413"/>
    </location>
</feature>
<comment type="subcellular location">
    <subcellularLocation>
        <location evidence="1">Cell membrane</location>
        <topology evidence="1">Multi-pass membrane protein</topology>
    </subcellularLocation>
</comment>
<feature type="transmembrane region" description="Helical" evidence="6">
    <location>
        <begin position="339"/>
        <end position="366"/>
    </location>
</feature>
<dbReference type="Pfam" id="PF02687">
    <property type="entry name" value="FtsX"/>
    <property type="match status" value="2"/>
</dbReference>
<evidence type="ECO:0000256" key="4">
    <source>
        <dbReference type="ARBA" id="ARBA00022989"/>
    </source>
</evidence>
<dbReference type="EMBL" id="FNCH01000009">
    <property type="protein sequence ID" value="SDG69368.1"/>
    <property type="molecule type" value="Genomic_DNA"/>
</dbReference>
<dbReference type="AlphaFoldDB" id="A0A1G7WBN4"/>
<dbReference type="STRING" id="405671.SAMN05421827_109184"/>
<dbReference type="InterPro" id="IPR003838">
    <property type="entry name" value="ABC3_permease_C"/>
</dbReference>
<proteinExistence type="predicted"/>
<dbReference type="InterPro" id="IPR050250">
    <property type="entry name" value="Macrolide_Exporter_MacB"/>
</dbReference>